<evidence type="ECO:0000256" key="1">
    <source>
        <dbReference type="SAM" id="MobiDB-lite"/>
    </source>
</evidence>
<keyword evidence="3" id="KW-1185">Reference proteome</keyword>
<accession>X0CXS0</accession>
<evidence type="ECO:0000313" key="2">
    <source>
        <dbReference type="EMBL" id="EXK95654.1"/>
    </source>
</evidence>
<dbReference type="OrthoDB" id="5023367at2759"/>
<name>X0CXS0_FUSOX</name>
<organism evidence="2 3">
    <name type="scientific">Fusarium oxysporum f. sp. raphani 54005</name>
    <dbReference type="NCBI Taxonomy" id="1089458"/>
    <lineage>
        <taxon>Eukaryota</taxon>
        <taxon>Fungi</taxon>
        <taxon>Dikarya</taxon>
        <taxon>Ascomycota</taxon>
        <taxon>Pezizomycotina</taxon>
        <taxon>Sordariomycetes</taxon>
        <taxon>Hypocreomycetidae</taxon>
        <taxon>Hypocreales</taxon>
        <taxon>Nectriaceae</taxon>
        <taxon>Fusarium</taxon>
        <taxon>Fusarium oxysporum species complex</taxon>
    </lineage>
</organism>
<feature type="region of interest" description="Disordered" evidence="1">
    <location>
        <begin position="61"/>
        <end position="109"/>
    </location>
</feature>
<evidence type="ECO:0000313" key="3">
    <source>
        <dbReference type="Proteomes" id="UP000030663"/>
    </source>
</evidence>
<feature type="compositionally biased region" description="Polar residues" evidence="1">
    <location>
        <begin position="97"/>
        <end position="109"/>
    </location>
</feature>
<dbReference type="Proteomes" id="UP000030663">
    <property type="component" value="Unassembled WGS sequence"/>
</dbReference>
<sequence>MACVHRMGGDHADKAMTERFFAYKQLCDELRERGVVEVGNVYFEYKVDETAWENLFRHLGDQAPPWPFPDKTPKRDDLSEDMSPSYKQWRINRNLPVDTNQEEATNSTN</sequence>
<gene>
    <name evidence="2" type="ORF">FOQG_04204</name>
</gene>
<protein>
    <submittedName>
        <fullName evidence="2">Uncharacterized protein</fullName>
    </submittedName>
</protein>
<reference evidence="2 3" key="1">
    <citation type="submission" date="2011-11" db="EMBL/GenBank/DDBJ databases">
        <title>The Genome Sequence of Fusarium oxysporum PHW815.</title>
        <authorList>
            <consortium name="The Broad Institute Genome Sequencing Platform"/>
            <person name="Ma L.-J."/>
            <person name="Gale L.R."/>
            <person name="Schwartz D.C."/>
            <person name="Zhou S."/>
            <person name="Corby-Kistler H."/>
            <person name="Young S.K."/>
            <person name="Zeng Q."/>
            <person name="Gargeya S."/>
            <person name="Fitzgerald M."/>
            <person name="Haas B."/>
            <person name="Abouelleil A."/>
            <person name="Alvarado L."/>
            <person name="Arachchi H.M."/>
            <person name="Berlin A."/>
            <person name="Brown A."/>
            <person name="Chapman S.B."/>
            <person name="Chen Z."/>
            <person name="Dunbar C."/>
            <person name="Freedman E."/>
            <person name="Gearin G."/>
            <person name="Goldberg J."/>
            <person name="Griggs A."/>
            <person name="Gujja S."/>
            <person name="Heiman D."/>
            <person name="Howarth C."/>
            <person name="Larson L."/>
            <person name="Lui A."/>
            <person name="MacDonald P.J.P."/>
            <person name="Montmayeur A."/>
            <person name="Murphy C."/>
            <person name="Neiman D."/>
            <person name="Pearson M."/>
            <person name="Priest M."/>
            <person name="Roberts A."/>
            <person name="Saif S."/>
            <person name="Shea T."/>
            <person name="Shenoy N."/>
            <person name="Sisk P."/>
            <person name="Stolte C."/>
            <person name="Sykes S."/>
            <person name="Wortman J."/>
            <person name="Nusbaum C."/>
            <person name="Birren B."/>
        </authorList>
    </citation>
    <scope>NUCLEOTIDE SEQUENCE [LARGE SCALE GENOMIC DNA]</scope>
    <source>
        <strain evidence="2 3">54005</strain>
    </source>
</reference>
<proteinExistence type="predicted"/>
<dbReference type="AlphaFoldDB" id="X0CXS0"/>
<dbReference type="HOGENOM" id="CLU_2184114_0_0_1"/>
<dbReference type="EMBL" id="JH658366">
    <property type="protein sequence ID" value="EXK95654.1"/>
    <property type="molecule type" value="Genomic_DNA"/>
</dbReference>